<keyword evidence="1" id="KW-0472">Membrane</keyword>
<evidence type="ECO:0000313" key="2">
    <source>
        <dbReference type="EMBL" id="SDQ24763.1"/>
    </source>
</evidence>
<feature type="transmembrane region" description="Helical" evidence="1">
    <location>
        <begin position="55"/>
        <end position="74"/>
    </location>
</feature>
<keyword evidence="1" id="KW-0812">Transmembrane</keyword>
<keyword evidence="1" id="KW-1133">Transmembrane helix</keyword>
<feature type="transmembrane region" description="Helical" evidence="1">
    <location>
        <begin position="16"/>
        <end position="35"/>
    </location>
</feature>
<keyword evidence="3" id="KW-1185">Reference proteome</keyword>
<evidence type="ECO:0000256" key="1">
    <source>
        <dbReference type="SAM" id="Phobius"/>
    </source>
</evidence>
<dbReference type="OrthoDB" id="2157313at2"/>
<reference evidence="3" key="1">
    <citation type="submission" date="2016-10" db="EMBL/GenBank/DDBJ databases">
        <authorList>
            <person name="Varghese N."/>
            <person name="Submissions S."/>
        </authorList>
    </citation>
    <scope>NUCLEOTIDE SEQUENCE [LARGE SCALE GENOMIC DNA]</scope>
    <source>
        <strain evidence="3">MPL-11</strain>
    </source>
</reference>
<proteinExistence type="predicted"/>
<feature type="transmembrane region" description="Helical" evidence="1">
    <location>
        <begin position="130"/>
        <end position="150"/>
    </location>
</feature>
<sequence length="155" mass="17282">MKPQLSLLQNKVQPALFLRVYLILAPILFFVYFAVNAGLRGESFAMYLTSQPINPVMLLIALLSFFWSAVLSMAQNQPSEKIWKRTMIAFMASNLMTGNIVAIILGYMSIKQGIVLKENKEVAVPNLPLLLTIIIGVLAVISLFVCFAFIRITLS</sequence>
<dbReference type="Proteomes" id="UP000199481">
    <property type="component" value="Unassembled WGS sequence"/>
</dbReference>
<name>A0A1H0ZBG4_9LACT</name>
<dbReference type="EMBL" id="FNJW01000008">
    <property type="protein sequence ID" value="SDQ24763.1"/>
    <property type="molecule type" value="Genomic_DNA"/>
</dbReference>
<feature type="transmembrane region" description="Helical" evidence="1">
    <location>
        <begin position="86"/>
        <end position="110"/>
    </location>
</feature>
<dbReference type="AlphaFoldDB" id="A0A1H0ZBG4"/>
<evidence type="ECO:0000313" key="3">
    <source>
        <dbReference type="Proteomes" id="UP000199481"/>
    </source>
</evidence>
<protein>
    <submittedName>
        <fullName evidence="2">Uncharacterized protein</fullName>
    </submittedName>
</protein>
<gene>
    <name evidence="2" type="ORF">SAMN04487752_1424</name>
</gene>
<organism evidence="2 3">
    <name type="scientific">Carnobacterium viridans</name>
    <dbReference type="NCBI Taxonomy" id="174587"/>
    <lineage>
        <taxon>Bacteria</taxon>
        <taxon>Bacillati</taxon>
        <taxon>Bacillota</taxon>
        <taxon>Bacilli</taxon>
        <taxon>Lactobacillales</taxon>
        <taxon>Carnobacteriaceae</taxon>
        <taxon>Carnobacterium</taxon>
    </lineage>
</organism>
<accession>A0A1H0ZBG4</accession>
<dbReference type="RefSeq" id="WP_089976538.1">
    <property type="nucleotide sequence ID" value="NZ_CP084916.1"/>
</dbReference>